<dbReference type="PATRIC" id="fig|1423792.3.peg.86"/>
<dbReference type="InterPro" id="IPR000843">
    <property type="entry name" value="HTH_LacI"/>
</dbReference>
<dbReference type="SUPFAM" id="SSF53822">
    <property type="entry name" value="Periplasmic binding protein-like I"/>
    <property type="match status" value="1"/>
</dbReference>
<dbReference type="PANTHER" id="PTHR30146:SF109">
    <property type="entry name" value="HTH-TYPE TRANSCRIPTIONAL REGULATOR GALS"/>
    <property type="match status" value="1"/>
</dbReference>
<reference evidence="5 6" key="1">
    <citation type="journal article" date="2015" name="Genome Announc.">
        <title>Expanding the biotechnology potential of lactobacilli through comparative genomics of 213 strains and associated genera.</title>
        <authorList>
            <person name="Sun Z."/>
            <person name="Harris H.M."/>
            <person name="McCann A."/>
            <person name="Guo C."/>
            <person name="Argimon S."/>
            <person name="Zhang W."/>
            <person name="Yang X."/>
            <person name="Jeffery I.B."/>
            <person name="Cooney J.C."/>
            <person name="Kagawa T.F."/>
            <person name="Liu W."/>
            <person name="Song Y."/>
            <person name="Salvetti E."/>
            <person name="Wrobel A."/>
            <person name="Rasinkangas P."/>
            <person name="Parkhill J."/>
            <person name="Rea M.C."/>
            <person name="O'Sullivan O."/>
            <person name="Ritari J."/>
            <person name="Douillard F.P."/>
            <person name="Paul Ross R."/>
            <person name="Yang R."/>
            <person name="Briner A.E."/>
            <person name="Felis G.E."/>
            <person name="de Vos W.M."/>
            <person name="Barrangou R."/>
            <person name="Klaenhammer T.R."/>
            <person name="Caufield P.W."/>
            <person name="Cui Y."/>
            <person name="Zhang H."/>
            <person name="O'Toole P.W."/>
        </authorList>
    </citation>
    <scope>NUCLEOTIDE SEQUENCE [LARGE SCALE GENOMIC DNA]</scope>
    <source>
        <strain evidence="5 6">DSM 12744</strain>
    </source>
</reference>
<keyword evidence="3" id="KW-0804">Transcription</keyword>
<keyword evidence="6" id="KW-1185">Reference proteome</keyword>
<dbReference type="GO" id="GO:0000976">
    <property type="term" value="F:transcription cis-regulatory region binding"/>
    <property type="evidence" value="ECO:0007669"/>
    <property type="project" value="TreeGrafter"/>
</dbReference>
<evidence type="ECO:0000313" key="6">
    <source>
        <dbReference type="Proteomes" id="UP000051330"/>
    </source>
</evidence>
<protein>
    <submittedName>
        <fullName evidence="5">Transcription regulator</fullName>
    </submittedName>
</protein>
<dbReference type="STRING" id="1423792.FD09_GL000084"/>
<dbReference type="Gene3D" id="1.10.260.40">
    <property type="entry name" value="lambda repressor-like DNA-binding domains"/>
    <property type="match status" value="1"/>
</dbReference>
<evidence type="ECO:0000256" key="2">
    <source>
        <dbReference type="ARBA" id="ARBA00023125"/>
    </source>
</evidence>
<evidence type="ECO:0000256" key="3">
    <source>
        <dbReference type="ARBA" id="ARBA00023163"/>
    </source>
</evidence>
<dbReference type="Proteomes" id="UP000051330">
    <property type="component" value="Unassembled WGS sequence"/>
</dbReference>
<dbReference type="PROSITE" id="PS00356">
    <property type="entry name" value="HTH_LACI_1"/>
    <property type="match status" value="1"/>
</dbReference>
<dbReference type="RefSeq" id="WP_057817142.1">
    <property type="nucleotide sequence ID" value="NZ_AZEC01000001.1"/>
</dbReference>
<dbReference type="Pfam" id="PF00356">
    <property type="entry name" value="LacI"/>
    <property type="match status" value="1"/>
</dbReference>
<dbReference type="Gene3D" id="3.40.50.2300">
    <property type="match status" value="2"/>
</dbReference>
<dbReference type="InterPro" id="IPR001761">
    <property type="entry name" value="Peripla_BP/Lac1_sug-bd_dom"/>
</dbReference>
<dbReference type="InterPro" id="IPR010982">
    <property type="entry name" value="Lambda_DNA-bd_dom_sf"/>
</dbReference>
<gene>
    <name evidence="5" type="ORF">FD09_GL000084</name>
</gene>
<dbReference type="PRINTS" id="PR00036">
    <property type="entry name" value="HTHLACI"/>
</dbReference>
<proteinExistence type="predicted"/>
<dbReference type="SUPFAM" id="SSF47413">
    <property type="entry name" value="lambda repressor-like DNA-binding domains"/>
    <property type="match status" value="1"/>
</dbReference>
<dbReference type="AlphaFoldDB" id="A0A0R1N7X7"/>
<dbReference type="PANTHER" id="PTHR30146">
    <property type="entry name" value="LACI-RELATED TRANSCRIPTIONAL REPRESSOR"/>
    <property type="match status" value="1"/>
</dbReference>
<dbReference type="GO" id="GO:0003700">
    <property type="term" value="F:DNA-binding transcription factor activity"/>
    <property type="evidence" value="ECO:0007669"/>
    <property type="project" value="TreeGrafter"/>
</dbReference>
<dbReference type="EMBL" id="AZEC01000001">
    <property type="protein sequence ID" value="KRL14436.1"/>
    <property type="molecule type" value="Genomic_DNA"/>
</dbReference>
<keyword evidence="1" id="KW-0805">Transcription regulation</keyword>
<evidence type="ECO:0000313" key="5">
    <source>
        <dbReference type="EMBL" id="KRL14436.1"/>
    </source>
</evidence>
<dbReference type="SMART" id="SM00354">
    <property type="entry name" value="HTH_LACI"/>
    <property type="match status" value="1"/>
</dbReference>
<organism evidence="5 6">
    <name type="scientific">Schleiferilactobacillus perolens DSM 12744</name>
    <dbReference type="NCBI Taxonomy" id="1423792"/>
    <lineage>
        <taxon>Bacteria</taxon>
        <taxon>Bacillati</taxon>
        <taxon>Bacillota</taxon>
        <taxon>Bacilli</taxon>
        <taxon>Lactobacillales</taxon>
        <taxon>Lactobacillaceae</taxon>
        <taxon>Schleiferilactobacillus</taxon>
    </lineage>
</organism>
<comment type="caution">
    <text evidence="5">The sequence shown here is derived from an EMBL/GenBank/DDBJ whole genome shotgun (WGS) entry which is preliminary data.</text>
</comment>
<dbReference type="Pfam" id="PF00532">
    <property type="entry name" value="Peripla_BP_1"/>
    <property type="match status" value="1"/>
</dbReference>
<keyword evidence="2" id="KW-0238">DNA-binding</keyword>
<evidence type="ECO:0000259" key="4">
    <source>
        <dbReference type="PROSITE" id="PS50932"/>
    </source>
</evidence>
<accession>A0A0R1N7X7</accession>
<sequence>MPTIKDIATQAGVSIATVSRVLNNRGGYTEETRKKVMRVAENMNYYRNEMAAGLKKSAARIIGLIMPKSSTLFYGDIIEGLESVAQQRGYGVIIAHASGDGINLSEIISIMAERRVEGLVIASFALAQNVITQINGLPFPVVLVSTQSDDSIPYIKVDDEAAAFDATEYLIQHGHQKIAIAGPNVTDKIAGMTRIKGYERAMMKHHLPIDPNWIFYGDFSFEAGIHAMKHYFQLSNRPEAVFSVSDDTAIGIMNTAIQEGLQVPADIAVIGYDNTRVARMANPALTAISQPFFQMGEKAGNKIMSAAADNIPIQSEILPHTIVERQSV</sequence>
<name>A0A0R1N7X7_9LACO</name>
<dbReference type="InterPro" id="IPR028082">
    <property type="entry name" value="Peripla_BP_I"/>
</dbReference>
<dbReference type="CDD" id="cd01392">
    <property type="entry name" value="HTH_LacI"/>
    <property type="match status" value="1"/>
</dbReference>
<feature type="domain" description="HTH lacI-type" evidence="4">
    <location>
        <begin position="2"/>
        <end position="56"/>
    </location>
</feature>
<dbReference type="PROSITE" id="PS50932">
    <property type="entry name" value="HTH_LACI_2"/>
    <property type="match status" value="1"/>
</dbReference>
<evidence type="ECO:0000256" key="1">
    <source>
        <dbReference type="ARBA" id="ARBA00023015"/>
    </source>
</evidence>